<comment type="caution">
    <text evidence="1">The sequence shown here is derived from an EMBL/GenBank/DDBJ whole genome shotgun (WGS) entry which is preliminary data.</text>
</comment>
<accession>G7H1U3</accession>
<evidence type="ECO:0000313" key="2">
    <source>
        <dbReference type="Proteomes" id="UP000035088"/>
    </source>
</evidence>
<dbReference type="Proteomes" id="UP000035088">
    <property type="component" value="Unassembled WGS sequence"/>
</dbReference>
<organism evidence="1 2">
    <name type="scientific">Gordonia araii NBRC 100433</name>
    <dbReference type="NCBI Taxonomy" id="1073574"/>
    <lineage>
        <taxon>Bacteria</taxon>
        <taxon>Bacillati</taxon>
        <taxon>Actinomycetota</taxon>
        <taxon>Actinomycetes</taxon>
        <taxon>Mycobacteriales</taxon>
        <taxon>Gordoniaceae</taxon>
        <taxon>Gordonia</taxon>
    </lineage>
</organism>
<name>G7H1U3_9ACTN</name>
<keyword evidence="2" id="KW-1185">Reference proteome</keyword>
<dbReference type="AlphaFoldDB" id="G7H1U3"/>
<dbReference type="EMBL" id="BAEE01000048">
    <property type="protein sequence ID" value="GAB09818.1"/>
    <property type="molecule type" value="Genomic_DNA"/>
</dbReference>
<evidence type="ECO:0000313" key="1">
    <source>
        <dbReference type="EMBL" id="GAB09818.1"/>
    </source>
</evidence>
<protein>
    <submittedName>
        <fullName evidence="1">Uncharacterized protein</fullName>
    </submittedName>
</protein>
<reference evidence="1 2" key="1">
    <citation type="submission" date="2011-11" db="EMBL/GenBank/DDBJ databases">
        <title>Whole genome shotgun sequence of Gordonia araii NBRC 100433.</title>
        <authorList>
            <person name="Yoshida Y."/>
            <person name="Hosoyama A."/>
            <person name="Tsuchikane K."/>
            <person name="Katsumata H."/>
            <person name="Yamazaki S."/>
            <person name="Fujita N."/>
        </authorList>
    </citation>
    <scope>NUCLEOTIDE SEQUENCE [LARGE SCALE GENOMIC DNA]</scope>
    <source>
        <strain evidence="1 2">NBRC 100433</strain>
    </source>
</reference>
<sequence length="81" mass="9171">MVVATAIDVATAADRARFPADRARFPADRARFPADRARFPADRAQICADRARRGLAKWWFIIGTLLRGRMDARCGHRCDVR</sequence>
<gene>
    <name evidence="1" type="ORF">GOARA_048_00200</name>
</gene>
<proteinExistence type="predicted"/>